<name>A0A6B9J349_9CAUD</name>
<dbReference type="InterPro" id="IPR002126">
    <property type="entry name" value="Cadherin-like_dom"/>
</dbReference>
<sequence>MTKRQTLIERFEANRGFKLTLKEMSIILGIPLNFLRLGKKIIESDPIVYDPHILLSNSSITETAEDGTIVGNLFVTGGFGSYSFSIVSDPDNKFILSGSSLMKNGLMDYETKMTHAVTIRANNGEGSIVDQAFTVNVLNSLEGTLGPTNATIVEFKSAGTLVAAVTGLDVGASETLVSMEPDDGSLAISGNSIVKGSFASTPGVYDLVIQTSTDRQLVMRITVIDQNMTLSNNVIPENLPVGFEVGTLNIQNGNGTYAYTISSDPDGKFVTDENKLLLSSPVNFEVKTSHNVTVQANNGIDDPISVGFSIAVTNVLEGTLAPTMATFDVSDVPGTGIATITGLDAGAQEVIVDITPDDGRLVLTNGNLVIKGSVASTAGVINATLMTSAGRQLDITIVVTQETVEEGSVLRLSDGSIFGLSGDQVEFDLGIHYGDDLTLRDIPIATTPSANALILIKTPGGSRKITLSDLLGTLEN</sequence>
<dbReference type="SUPFAM" id="SSF49313">
    <property type="entry name" value="Cadherin-like"/>
    <property type="match status" value="1"/>
</dbReference>
<accession>A0A6B9J349</accession>
<evidence type="ECO:0000259" key="1">
    <source>
        <dbReference type="PROSITE" id="PS50268"/>
    </source>
</evidence>
<proteinExistence type="predicted"/>
<evidence type="ECO:0000313" key="3">
    <source>
        <dbReference type="Proteomes" id="UP000433502"/>
    </source>
</evidence>
<dbReference type="EMBL" id="MN549361">
    <property type="protein sequence ID" value="QGZ14123.1"/>
    <property type="molecule type" value="Genomic_DNA"/>
</dbReference>
<protein>
    <recommendedName>
        <fullName evidence="1">Cadherin domain-containing protein</fullName>
    </recommendedName>
</protein>
<dbReference type="CDD" id="cd11304">
    <property type="entry name" value="Cadherin_repeat"/>
    <property type="match status" value="2"/>
</dbReference>
<organism evidence="2 3">
    <name type="scientific">Rhizobium phage RL2RES</name>
    <dbReference type="NCBI Taxonomy" id="103371"/>
    <lineage>
        <taxon>Viruses</taxon>
        <taxon>Duplodnaviria</taxon>
        <taxon>Heunggongvirae</taxon>
        <taxon>Uroviricota</taxon>
        <taxon>Caudoviricetes</taxon>
        <taxon>Pootjesviridae</taxon>
        <taxon>Innesvirus</taxon>
        <taxon>Innesvirus RL2RES</taxon>
    </lineage>
</organism>
<dbReference type="GO" id="GO:0005509">
    <property type="term" value="F:calcium ion binding"/>
    <property type="evidence" value="ECO:0007669"/>
    <property type="project" value="InterPro"/>
</dbReference>
<dbReference type="InterPro" id="IPR015919">
    <property type="entry name" value="Cadherin-like_sf"/>
</dbReference>
<dbReference type="GO" id="GO:0016020">
    <property type="term" value="C:membrane"/>
    <property type="evidence" value="ECO:0007669"/>
    <property type="project" value="InterPro"/>
</dbReference>
<dbReference type="Gene3D" id="2.60.40.60">
    <property type="entry name" value="Cadherins"/>
    <property type="match status" value="1"/>
</dbReference>
<evidence type="ECO:0000313" key="2">
    <source>
        <dbReference type="EMBL" id="QGZ14123.1"/>
    </source>
</evidence>
<dbReference type="GO" id="GO:0007156">
    <property type="term" value="P:homophilic cell adhesion via plasma membrane adhesion molecules"/>
    <property type="evidence" value="ECO:0007669"/>
    <property type="project" value="InterPro"/>
</dbReference>
<dbReference type="PROSITE" id="PS50268">
    <property type="entry name" value="CADHERIN_2"/>
    <property type="match status" value="1"/>
</dbReference>
<feature type="domain" description="Cadherin" evidence="1">
    <location>
        <begin position="235"/>
        <end position="324"/>
    </location>
</feature>
<gene>
    <name evidence="2" type="ORF">RL2RES_033</name>
</gene>
<keyword evidence="3" id="KW-1185">Reference proteome</keyword>
<dbReference type="Proteomes" id="UP000433502">
    <property type="component" value="Segment"/>
</dbReference>
<reference evidence="2 3" key="1">
    <citation type="submission" date="2019-10" db="EMBL/GenBank/DDBJ databases">
        <title>Complete genome sequence of bacteriophage vB_RLeM_RL2RES.</title>
        <authorList>
            <person name="Gunathilake D."/>
            <person name="Bhat S."/>
            <person name="Yost C.K."/>
            <person name="Hynes M.F."/>
        </authorList>
    </citation>
    <scope>NUCLEOTIDE SEQUENCE [LARGE SCALE GENOMIC DNA]</scope>
</reference>